<evidence type="ECO:0000256" key="1">
    <source>
        <dbReference type="SAM" id="MobiDB-lite"/>
    </source>
</evidence>
<feature type="compositionally biased region" description="Polar residues" evidence="1">
    <location>
        <begin position="31"/>
        <end position="41"/>
    </location>
</feature>
<gene>
    <name evidence="2" type="ORF">ORAREDHAP_LOCUS46325</name>
</gene>
<protein>
    <submittedName>
        <fullName evidence="2">Uncharacterized protein</fullName>
    </submittedName>
</protein>
<dbReference type="AlphaFoldDB" id="A0A6J5Y6N6"/>
<sequence>MSQSKIWLPRVVWTATKDSNKHIPGCRSAKQHATTAQQSTGYPPLSPSRPCYKSRVGSRGRTRPTGKRRVRLSTNLILLSFTKFLLILSVSSEAYGRRGGLEAEHSLWRYRNRQG</sequence>
<organism evidence="2 3">
    <name type="scientific">Prunus armeniaca</name>
    <name type="common">Apricot</name>
    <name type="synonym">Armeniaca vulgaris</name>
    <dbReference type="NCBI Taxonomy" id="36596"/>
    <lineage>
        <taxon>Eukaryota</taxon>
        <taxon>Viridiplantae</taxon>
        <taxon>Streptophyta</taxon>
        <taxon>Embryophyta</taxon>
        <taxon>Tracheophyta</taxon>
        <taxon>Spermatophyta</taxon>
        <taxon>Magnoliopsida</taxon>
        <taxon>eudicotyledons</taxon>
        <taxon>Gunneridae</taxon>
        <taxon>Pentapetalae</taxon>
        <taxon>rosids</taxon>
        <taxon>fabids</taxon>
        <taxon>Rosales</taxon>
        <taxon>Rosaceae</taxon>
        <taxon>Amygdaloideae</taxon>
        <taxon>Amygdaleae</taxon>
        <taxon>Prunus</taxon>
    </lineage>
</organism>
<evidence type="ECO:0000313" key="2">
    <source>
        <dbReference type="EMBL" id="CAB4319148.1"/>
    </source>
</evidence>
<dbReference type="OrthoDB" id="10509813at2759"/>
<evidence type="ECO:0000313" key="3">
    <source>
        <dbReference type="Proteomes" id="UP000507245"/>
    </source>
</evidence>
<reference evidence="3" key="1">
    <citation type="journal article" date="2020" name="Genome Biol.">
        <title>Gamete binning: chromosome-level and haplotype-resolved genome assembly enabled by high-throughput single-cell sequencing of gamete genomes.</title>
        <authorList>
            <person name="Campoy J.A."/>
            <person name="Sun H."/>
            <person name="Goel M."/>
            <person name="Jiao W.-B."/>
            <person name="Folz-Donahue K."/>
            <person name="Wang N."/>
            <person name="Rubio M."/>
            <person name="Liu C."/>
            <person name="Kukat C."/>
            <person name="Ruiz D."/>
            <person name="Huettel B."/>
            <person name="Schneeberger K."/>
        </authorList>
    </citation>
    <scope>NUCLEOTIDE SEQUENCE [LARGE SCALE GENOMIC DNA]</scope>
    <source>
        <strain evidence="3">cv. Rojo Pasion</strain>
    </source>
</reference>
<proteinExistence type="predicted"/>
<accession>A0A6J5Y6N6</accession>
<dbReference type="EMBL" id="CAEKKB010000007">
    <property type="protein sequence ID" value="CAB4319148.1"/>
    <property type="molecule type" value="Genomic_DNA"/>
</dbReference>
<name>A0A6J5Y6N6_PRUAR</name>
<feature type="region of interest" description="Disordered" evidence="1">
    <location>
        <begin position="22"/>
        <end position="67"/>
    </location>
</feature>
<feature type="compositionally biased region" description="Basic residues" evidence="1">
    <location>
        <begin position="56"/>
        <end position="67"/>
    </location>
</feature>
<keyword evidence="3" id="KW-1185">Reference proteome</keyword>
<dbReference type="Proteomes" id="UP000507245">
    <property type="component" value="Unassembled WGS sequence"/>
</dbReference>